<evidence type="ECO:0000313" key="1">
    <source>
        <dbReference type="EMBL" id="KAJ0015253.1"/>
    </source>
</evidence>
<name>A0ACC0XFG9_9ROSI</name>
<reference evidence="2" key="1">
    <citation type="journal article" date="2023" name="G3 (Bethesda)">
        <title>Genome assembly and association tests identify interacting loci associated with vigor, precocity, and sex in interspecific pistachio rootstocks.</title>
        <authorList>
            <person name="Palmer W."/>
            <person name="Jacygrad E."/>
            <person name="Sagayaradj S."/>
            <person name="Cavanaugh K."/>
            <person name="Han R."/>
            <person name="Bertier L."/>
            <person name="Beede B."/>
            <person name="Kafkas S."/>
            <person name="Golino D."/>
            <person name="Preece J."/>
            <person name="Michelmore R."/>
        </authorList>
    </citation>
    <scope>NUCLEOTIDE SEQUENCE [LARGE SCALE GENOMIC DNA]</scope>
</reference>
<dbReference type="Proteomes" id="UP001163603">
    <property type="component" value="Chromosome 13"/>
</dbReference>
<keyword evidence="2" id="KW-1185">Reference proteome</keyword>
<evidence type="ECO:0000313" key="2">
    <source>
        <dbReference type="Proteomes" id="UP001163603"/>
    </source>
</evidence>
<gene>
    <name evidence="1" type="ORF">Pint_19732</name>
</gene>
<dbReference type="EMBL" id="CM047748">
    <property type="protein sequence ID" value="KAJ0015253.1"/>
    <property type="molecule type" value="Genomic_DNA"/>
</dbReference>
<accession>A0ACC0XFG9</accession>
<sequence length="90" mass="10333">MEMSLRKLCPVDVYVDDQMIENLCARCPLPEYLTIESPKGFKSLELFGLNKLHEVKVSNNDELKKVEIKALDVHSVTITDENMCDQYSLL</sequence>
<protein>
    <submittedName>
        <fullName evidence="1">Uncharacterized protein</fullName>
    </submittedName>
</protein>
<comment type="caution">
    <text evidence="1">The sequence shown here is derived from an EMBL/GenBank/DDBJ whole genome shotgun (WGS) entry which is preliminary data.</text>
</comment>
<proteinExistence type="predicted"/>
<organism evidence="1 2">
    <name type="scientific">Pistacia integerrima</name>
    <dbReference type="NCBI Taxonomy" id="434235"/>
    <lineage>
        <taxon>Eukaryota</taxon>
        <taxon>Viridiplantae</taxon>
        <taxon>Streptophyta</taxon>
        <taxon>Embryophyta</taxon>
        <taxon>Tracheophyta</taxon>
        <taxon>Spermatophyta</taxon>
        <taxon>Magnoliopsida</taxon>
        <taxon>eudicotyledons</taxon>
        <taxon>Gunneridae</taxon>
        <taxon>Pentapetalae</taxon>
        <taxon>rosids</taxon>
        <taxon>malvids</taxon>
        <taxon>Sapindales</taxon>
        <taxon>Anacardiaceae</taxon>
        <taxon>Pistacia</taxon>
    </lineage>
</organism>